<proteinExistence type="predicted"/>
<dbReference type="EMBL" id="CM003371">
    <property type="protein sequence ID" value="KOM31043.1"/>
    <property type="molecule type" value="Genomic_DNA"/>
</dbReference>
<name>A0A0L9TKC8_PHAAN</name>
<dbReference type="Gramene" id="KOM31043">
    <property type="protein sequence ID" value="KOM31043"/>
    <property type="gene ID" value="LR48_Vigan01g059800"/>
</dbReference>
<evidence type="ECO:0000313" key="1">
    <source>
        <dbReference type="EMBL" id="KOM31043.1"/>
    </source>
</evidence>
<dbReference type="Proteomes" id="UP000053144">
    <property type="component" value="Chromosome 1"/>
</dbReference>
<dbReference type="AlphaFoldDB" id="A0A0L9TKC8"/>
<organism evidence="1 2">
    <name type="scientific">Phaseolus angularis</name>
    <name type="common">Azuki bean</name>
    <name type="synonym">Vigna angularis</name>
    <dbReference type="NCBI Taxonomy" id="3914"/>
    <lineage>
        <taxon>Eukaryota</taxon>
        <taxon>Viridiplantae</taxon>
        <taxon>Streptophyta</taxon>
        <taxon>Embryophyta</taxon>
        <taxon>Tracheophyta</taxon>
        <taxon>Spermatophyta</taxon>
        <taxon>Magnoliopsida</taxon>
        <taxon>eudicotyledons</taxon>
        <taxon>Gunneridae</taxon>
        <taxon>Pentapetalae</taxon>
        <taxon>rosids</taxon>
        <taxon>fabids</taxon>
        <taxon>Fabales</taxon>
        <taxon>Fabaceae</taxon>
        <taxon>Papilionoideae</taxon>
        <taxon>50 kb inversion clade</taxon>
        <taxon>NPAAA clade</taxon>
        <taxon>indigoferoid/millettioid clade</taxon>
        <taxon>Phaseoleae</taxon>
        <taxon>Vigna</taxon>
    </lineage>
</organism>
<protein>
    <submittedName>
        <fullName evidence="1">Uncharacterized protein</fullName>
    </submittedName>
</protein>
<evidence type="ECO:0000313" key="2">
    <source>
        <dbReference type="Proteomes" id="UP000053144"/>
    </source>
</evidence>
<reference evidence="2" key="1">
    <citation type="journal article" date="2015" name="Proc. Natl. Acad. Sci. U.S.A.">
        <title>Genome sequencing of adzuki bean (Vigna angularis) provides insight into high starch and low fat accumulation and domestication.</title>
        <authorList>
            <person name="Yang K."/>
            <person name="Tian Z."/>
            <person name="Chen C."/>
            <person name="Luo L."/>
            <person name="Zhao B."/>
            <person name="Wang Z."/>
            <person name="Yu L."/>
            <person name="Li Y."/>
            <person name="Sun Y."/>
            <person name="Li W."/>
            <person name="Chen Y."/>
            <person name="Li Y."/>
            <person name="Zhang Y."/>
            <person name="Ai D."/>
            <person name="Zhao J."/>
            <person name="Shang C."/>
            <person name="Ma Y."/>
            <person name="Wu B."/>
            <person name="Wang M."/>
            <person name="Gao L."/>
            <person name="Sun D."/>
            <person name="Zhang P."/>
            <person name="Guo F."/>
            <person name="Wang W."/>
            <person name="Li Y."/>
            <person name="Wang J."/>
            <person name="Varshney R.K."/>
            <person name="Wang J."/>
            <person name="Ling H.Q."/>
            <person name="Wan P."/>
        </authorList>
    </citation>
    <scope>NUCLEOTIDE SEQUENCE</scope>
    <source>
        <strain evidence="2">cv. Jingnong 6</strain>
    </source>
</reference>
<accession>A0A0L9TKC8</accession>
<gene>
    <name evidence="1" type="ORF">LR48_Vigan01g059800</name>
</gene>
<sequence>MHHGSPPKRLLPSVAPPSPSHLTFVLAPPPNAIPCYVATTNLHHFHPCTSQIAVTPTTLPSNLHHKIVHHTPLLQITNHHSSPPLVAPLLASTYNHNQTCKQTRSQVQVSSHSTVET</sequence>